<comment type="caution">
    <text evidence="2">The sequence shown here is derived from an EMBL/GenBank/DDBJ whole genome shotgun (WGS) entry which is preliminary data.</text>
</comment>
<dbReference type="InterPro" id="IPR027417">
    <property type="entry name" value="P-loop_NTPase"/>
</dbReference>
<dbReference type="EMBL" id="RSCD01000023">
    <property type="protein sequence ID" value="RSH83808.1"/>
    <property type="molecule type" value="Genomic_DNA"/>
</dbReference>
<feature type="region of interest" description="Disordered" evidence="1">
    <location>
        <begin position="105"/>
        <end position="192"/>
    </location>
</feature>
<evidence type="ECO:0000313" key="3">
    <source>
        <dbReference type="Proteomes" id="UP000279259"/>
    </source>
</evidence>
<feature type="compositionally biased region" description="Polar residues" evidence="1">
    <location>
        <begin position="171"/>
        <end position="184"/>
    </location>
</feature>
<gene>
    <name evidence="2" type="ORF">EHS25_005423</name>
</gene>
<evidence type="ECO:0000313" key="2">
    <source>
        <dbReference type="EMBL" id="RSH83808.1"/>
    </source>
</evidence>
<sequence length="298" mass="32407">MLHELQTPSHLPCFSPLSRVRIVRVRSSAISHLPRHSRALFPHNSSTPFSLVPSPPQPFVHSIRGPSRSRDLNSHLLISRPVVANKTDLCSTTPTVAPQISFGQAVHFPPEPEPEQPEQLGQREQPERGSTSSASASTADPSISADPTSALSAFPATAATAPSDPSISSTNPATAPRTKSTNPGRKSDPTLRPRAVTTLDGALFAKQHGLLYVETSAKEGWGVVEAFEWTAREVLEKVGRRELESRKVSRGVSTRLQMRLQGSRALRVILFQIESRIWGEPGHRGPALRLGRDCGRRG</sequence>
<proteinExistence type="predicted"/>
<feature type="compositionally biased region" description="Low complexity" evidence="1">
    <location>
        <begin position="117"/>
        <end position="170"/>
    </location>
</feature>
<dbReference type="Proteomes" id="UP000279259">
    <property type="component" value="Unassembled WGS sequence"/>
</dbReference>
<dbReference type="GO" id="GO:0003924">
    <property type="term" value="F:GTPase activity"/>
    <property type="evidence" value="ECO:0007669"/>
    <property type="project" value="InterPro"/>
</dbReference>
<name>A0A427XY53_9TREE</name>
<reference evidence="2 3" key="1">
    <citation type="submission" date="2018-11" db="EMBL/GenBank/DDBJ databases">
        <title>Genome sequence of Saitozyma podzolica DSM 27192.</title>
        <authorList>
            <person name="Aliyu H."/>
            <person name="Gorte O."/>
            <person name="Ochsenreither K."/>
        </authorList>
    </citation>
    <scope>NUCLEOTIDE SEQUENCE [LARGE SCALE GENOMIC DNA]</scope>
    <source>
        <strain evidence="2 3">DSM 27192</strain>
    </source>
</reference>
<dbReference type="GO" id="GO:0005525">
    <property type="term" value="F:GTP binding"/>
    <property type="evidence" value="ECO:0007669"/>
    <property type="project" value="InterPro"/>
</dbReference>
<organism evidence="2 3">
    <name type="scientific">Saitozyma podzolica</name>
    <dbReference type="NCBI Taxonomy" id="1890683"/>
    <lineage>
        <taxon>Eukaryota</taxon>
        <taxon>Fungi</taxon>
        <taxon>Dikarya</taxon>
        <taxon>Basidiomycota</taxon>
        <taxon>Agaricomycotina</taxon>
        <taxon>Tremellomycetes</taxon>
        <taxon>Tremellales</taxon>
        <taxon>Trimorphomycetaceae</taxon>
        <taxon>Saitozyma</taxon>
    </lineage>
</organism>
<dbReference type="AlphaFoldDB" id="A0A427XY53"/>
<accession>A0A427XY53</accession>
<dbReference type="SUPFAM" id="SSF52540">
    <property type="entry name" value="P-loop containing nucleoside triphosphate hydrolases"/>
    <property type="match status" value="1"/>
</dbReference>
<dbReference type="Pfam" id="PF00071">
    <property type="entry name" value="Ras"/>
    <property type="match status" value="1"/>
</dbReference>
<dbReference type="STRING" id="1890683.A0A427XY53"/>
<dbReference type="InterPro" id="IPR001806">
    <property type="entry name" value="Small_GTPase"/>
</dbReference>
<dbReference type="Gene3D" id="3.40.50.300">
    <property type="entry name" value="P-loop containing nucleotide triphosphate hydrolases"/>
    <property type="match status" value="1"/>
</dbReference>
<protein>
    <submittedName>
        <fullName evidence="2">Uncharacterized protein</fullName>
    </submittedName>
</protein>
<dbReference type="OrthoDB" id="9989112at2759"/>
<evidence type="ECO:0000256" key="1">
    <source>
        <dbReference type="SAM" id="MobiDB-lite"/>
    </source>
</evidence>
<keyword evidence="3" id="KW-1185">Reference proteome</keyword>